<organism evidence="1 2">
    <name type="scientific">Streptomyces lacrimifluminis</name>
    <dbReference type="NCBI Taxonomy" id="1500077"/>
    <lineage>
        <taxon>Bacteria</taxon>
        <taxon>Bacillati</taxon>
        <taxon>Actinomycetota</taxon>
        <taxon>Actinomycetes</taxon>
        <taxon>Kitasatosporales</taxon>
        <taxon>Streptomycetaceae</taxon>
        <taxon>Streptomyces</taxon>
    </lineage>
</organism>
<comment type="caution">
    <text evidence="1">The sequence shown here is derived from an EMBL/GenBank/DDBJ whole genome shotgun (WGS) entry which is preliminary data.</text>
</comment>
<dbReference type="AlphaFoldDB" id="A0A917KH61"/>
<protein>
    <submittedName>
        <fullName evidence="1">Uncharacterized protein</fullName>
    </submittedName>
</protein>
<dbReference type="RefSeq" id="WP_189145486.1">
    <property type="nucleotide sequence ID" value="NZ_BAABER010000013.1"/>
</dbReference>
<evidence type="ECO:0000313" key="1">
    <source>
        <dbReference type="EMBL" id="GGJ11223.1"/>
    </source>
</evidence>
<evidence type="ECO:0000313" key="2">
    <source>
        <dbReference type="Proteomes" id="UP000625682"/>
    </source>
</evidence>
<proteinExistence type="predicted"/>
<accession>A0A917KH61</accession>
<dbReference type="EMBL" id="BMMU01000001">
    <property type="protein sequence ID" value="GGJ11223.1"/>
    <property type="molecule type" value="Genomic_DNA"/>
</dbReference>
<keyword evidence="2" id="KW-1185">Reference proteome</keyword>
<gene>
    <name evidence="1" type="ORF">GCM10012282_04570</name>
</gene>
<sequence>MLATVCVETRAPDRAGLFEEFTDQGLDKTKAFEIRRQLLATETSFFTSSLSQELREKGEVRGEVRRATTNLLELLEGRGIPVSDAEREQITSCDDLDTLGRWFRRAITAASTAEVFA</sequence>
<dbReference type="Proteomes" id="UP000625682">
    <property type="component" value="Unassembled WGS sequence"/>
</dbReference>
<reference evidence="1" key="1">
    <citation type="journal article" date="2014" name="Int. J. Syst. Evol. Microbiol.">
        <title>Complete genome sequence of Corynebacterium casei LMG S-19264T (=DSM 44701T), isolated from a smear-ripened cheese.</title>
        <authorList>
            <consortium name="US DOE Joint Genome Institute (JGI-PGF)"/>
            <person name="Walter F."/>
            <person name="Albersmeier A."/>
            <person name="Kalinowski J."/>
            <person name="Ruckert C."/>
        </authorList>
    </citation>
    <scope>NUCLEOTIDE SEQUENCE</scope>
    <source>
        <strain evidence="1">CGMCC 4.7272</strain>
    </source>
</reference>
<reference evidence="1" key="2">
    <citation type="submission" date="2020-09" db="EMBL/GenBank/DDBJ databases">
        <authorList>
            <person name="Sun Q."/>
            <person name="Zhou Y."/>
        </authorList>
    </citation>
    <scope>NUCLEOTIDE SEQUENCE</scope>
    <source>
        <strain evidence="1">CGMCC 4.7272</strain>
    </source>
</reference>
<name>A0A917KH61_9ACTN</name>